<feature type="compositionally biased region" description="Low complexity" evidence="3">
    <location>
        <begin position="422"/>
        <end position="431"/>
    </location>
</feature>
<dbReference type="PROSITE" id="PS50835">
    <property type="entry name" value="IG_LIKE"/>
    <property type="match status" value="3"/>
</dbReference>
<dbReference type="PANTHER" id="PTHR45080">
    <property type="entry name" value="CONTACTIN 5"/>
    <property type="match status" value="1"/>
</dbReference>
<name>A0A8B9T067_ANAPL</name>
<evidence type="ECO:0000256" key="2">
    <source>
        <dbReference type="ARBA" id="ARBA00023319"/>
    </source>
</evidence>
<dbReference type="Gene3D" id="2.60.40.10">
    <property type="entry name" value="Immunoglobulins"/>
    <property type="match status" value="4"/>
</dbReference>
<dbReference type="SUPFAM" id="SSF48726">
    <property type="entry name" value="Immunoglobulin"/>
    <property type="match status" value="4"/>
</dbReference>
<keyword evidence="1" id="KW-1015">Disulfide bond</keyword>
<feature type="domain" description="Ig-like" evidence="4">
    <location>
        <begin position="273"/>
        <end position="361"/>
    </location>
</feature>
<dbReference type="Proteomes" id="UP000694400">
    <property type="component" value="Chromosome 19"/>
</dbReference>
<reference evidence="5" key="2">
    <citation type="submission" date="2025-08" db="UniProtKB">
        <authorList>
            <consortium name="Ensembl"/>
        </authorList>
    </citation>
    <scope>IDENTIFICATION</scope>
</reference>
<feature type="domain" description="Ig-like" evidence="4">
    <location>
        <begin position="185"/>
        <end position="254"/>
    </location>
</feature>
<organism evidence="5 6">
    <name type="scientific">Anas platyrhynchos</name>
    <name type="common">Mallard</name>
    <name type="synonym">Anas boschas</name>
    <dbReference type="NCBI Taxonomy" id="8839"/>
    <lineage>
        <taxon>Eukaryota</taxon>
        <taxon>Metazoa</taxon>
        <taxon>Chordata</taxon>
        <taxon>Craniata</taxon>
        <taxon>Vertebrata</taxon>
        <taxon>Euteleostomi</taxon>
        <taxon>Archelosauria</taxon>
        <taxon>Archosauria</taxon>
        <taxon>Dinosauria</taxon>
        <taxon>Saurischia</taxon>
        <taxon>Theropoda</taxon>
        <taxon>Coelurosauria</taxon>
        <taxon>Aves</taxon>
        <taxon>Neognathae</taxon>
        <taxon>Galloanserae</taxon>
        <taxon>Anseriformes</taxon>
        <taxon>Anatidae</taxon>
        <taxon>Anatinae</taxon>
        <taxon>Anas</taxon>
    </lineage>
</organism>
<evidence type="ECO:0000256" key="1">
    <source>
        <dbReference type="ARBA" id="ARBA00023157"/>
    </source>
</evidence>
<dbReference type="InterPro" id="IPR003599">
    <property type="entry name" value="Ig_sub"/>
</dbReference>
<dbReference type="InterPro" id="IPR003598">
    <property type="entry name" value="Ig_sub2"/>
</dbReference>
<dbReference type="GO" id="GO:0005886">
    <property type="term" value="C:plasma membrane"/>
    <property type="evidence" value="ECO:0007669"/>
    <property type="project" value="TreeGrafter"/>
</dbReference>
<sequence length="497" mass="51539">VLYTVLPSGSLRLAEPQEADSGLYTCTATNAVGNTSVRYSLRVQGTSCRARGTWHASATPWGAVSCKHSSVPPLHATFFSYLSVPVPPRIQRGPEVLRALVGERLELPCVAHGDPVPSLSWSKDGRPLREGERGALGGPHGAVTIGAVQLSDAGRYRCIASSSVGQDAVEVVVQVTDFPGQPTHCLAQAGDGAPITWTPTPSILWWKDAVEVQDAVPGAELLDGGSLFIHALQPSHSGDYTCLATNDVGSVSLTTMLVVISPTSMPTSPPAPPSILGAEELVEVVVLLNGSGQLPCEVQGSPAPTISWFRGRRPLPSGTRTTYVRGGRALRVSGAQEADAGLYVCLATNPAGTAHRTVRLEVYGKAPGARTWRRLGSIPGLGAFRGVSPLLGLSALALPSFLCPCSATDDLQRGPRGGGSSGPARGAALLGQRQPPAHPELAEGRAAPSPGCRGAAPRGRHTAPGPEGVGELRGVLHLPGQQPRRRERGAAHAARAG</sequence>
<accession>A0A8B9T067</accession>
<reference evidence="5" key="1">
    <citation type="submission" date="2019-08" db="EMBL/GenBank/DDBJ databases">
        <title>Three high-quality genomes provides insights into domestication of ducks.</title>
        <authorList>
            <person name="Hou Z.C."/>
            <person name="Zhu F."/>
            <person name="Yin Z.T."/>
            <person name="Zhang F."/>
        </authorList>
    </citation>
    <scope>NUCLEOTIDE SEQUENCE [LARGE SCALE GENOMIC DNA]</scope>
</reference>
<dbReference type="SMART" id="SM00409">
    <property type="entry name" value="IG"/>
    <property type="match status" value="3"/>
</dbReference>
<dbReference type="Ensembl" id="ENSAPLT00020014996.1">
    <property type="protein sequence ID" value="ENSAPLP00020013928.1"/>
    <property type="gene ID" value="ENSAPLG00020010145.1"/>
</dbReference>
<reference evidence="5" key="3">
    <citation type="submission" date="2025-09" db="UniProtKB">
        <authorList>
            <consortium name="Ensembl"/>
        </authorList>
    </citation>
    <scope>IDENTIFICATION</scope>
</reference>
<dbReference type="InterPro" id="IPR013098">
    <property type="entry name" value="Ig_I-set"/>
</dbReference>
<dbReference type="PANTHER" id="PTHR45080:SF34">
    <property type="entry name" value="MYOSIN LIGHT CHAIN KINASE, SMOOTH MUSCLE-LIKE"/>
    <property type="match status" value="1"/>
</dbReference>
<dbReference type="AlphaFoldDB" id="A0A8B9T067"/>
<dbReference type="InterPro" id="IPR007110">
    <property type="entry name" value="Ig-like_dom"/>
</dbReference>
<evidence type="ECO:0000313" key="6">
    <source>
        <dbReference type="Proteomes" id="UP000694400"/>
    </source>
</evidence>
<feature type="domain" description="Ig-like" evidence="4">
    <location>
        <begin position="88"/>
        <end position="176"/>
    </location>
</feature>
<dbReference type="CDD" id="cd00096">
    <property type="entry name" value="Ig"/>
    <property type="match status" value="1"/>
</dbReference>
<dbReference type="GO" id="GO:0007156">
    <property type="term" value="P:homophilic cell adhesion via plasma membrane adhesion molecules"/>
    <property type="evidence" value="ECO:0007669"/>
    <property type="project" value="TreeGrafter"/>
</dbReference>
<dbReference type="SMART" id="SM00408">
    <property type="entry name" value="IGc2"/>
    <property type="match status" value="3"/>
</dbReference>
<evidence type="ECO:0000256" key="3">
    <source>
        <dbReference type="SAM" id="MobiDB-lite"/>
    </source>
</evidence>
<dbReference type="FunFam" id="2.60.40.10:FF:000130">
    <property type="entry name" value="Hemicentin 1"/>
    <property type="match status" value="1"/>
</dbReference>
<evidence type="ECO:0000259" key="4">
    <source>
        <dbReference type="PROSITE" id="PS50835"/>
    </source>
</evidence>
<evidence type="ECO:0000313" key="5">
    <source>
        <dbReference type="Ensembl" id="ENSAPLP00020013928.1"/>
    </source>
</evidence>
<feature type="region of interest" description="Disordered" evidence="3">
    <location>
        <begin position="412"/>
        <end position="497"/>
    </location>
</feature>
<dbReference type="InterPro" id="IPR036179">
    <property type="entry name" value="Ig-like_dom_sf"/>
</dbReference>
<dbReference type="GO" id="GO:0050808">
    <property type="term" value="P:synapse organization"/>
    <property type="evidence" value="ECO:0007669"/>
    <property type="project" value="TreeGrafter"/>
</dbReference>
<dbReference type="Pfam" id="PF07679">
    <property type="entry name" value="I-set"/>
    <property type="match status" value="3"/>
</dbReference>
<protein>
    <recommendedName>
        <fullName evidence="4">Ig-like domain-containing protein</fullName>
    </recommendedName>
</protein>
<dbReference type="GO" id="GO:0030424">
    <property type="term" value="C:axon"/>
    <property type="evidence" value="ECO:0007669"/>
    <property type="project" value="TreeGrafter"/>
</dbReference>
<dbReference type="GO" id="GO:0008046">
    <property type="term" value="F:axon guidance receptor activity"/>
    <property type="evidence" value="ECO:0007669"/>
    <property type="project" value="TreeGrafter"/>
</dbReference>
<proteinExistence type="predicted"/>
<dbReference type="FunFam" id="2.60.40.10:FF:000032">
    <property type="entry name" value="palladin isoform X1"/>
    <property type="match status" value="1"/>
</dbReference>
<dbReference type="InterPro" id="IPR013783">
    <property type="entry name" value="Ig-like_fold"/>
</dbReference>
<dbReference type="InterPro" id="IPR050958">
    <property type="entry name" value="Cell_Adh-Cytoskel_Orgn"/>
</dbReference>
<dbReference type="GO" id="GO:0043025">
    <property type="term" value="C:neuronal cell body"/>
    <property type="evidence" value="ECO:0007669"/>
    <property type="project" value="TreeGrafter"/>
</dbReference>
<keyword evidence="2" id="KW-0393">Immunoglobulin domain</keyword>